<keyword evidence="6" id="KW-0456">Lyase</keyword>
<comment type="similarity">
    <text evidence="3">Belongs to the DHNA family.</text>
</comment>
<evidence type="ECO:0000256" key="5">
    <source>
        <dbReference type="ARBA" id="ARBA00022909"/>
    </source>
</evidence>
<keyword evidence="5" id="KW-0289">Folate biosynthesis</keyword>
<evidence type="ECO:0000256" key="1">
    <source>
        <dbReference type="ARBA" id="ARBA00001353"/>
    </source>
</evidence>
<dbReference type="OrthoDB" id="5297888at2"/>
<name>A0A437QKK4_9PROT</name>
<organism evidence="9 10">
    <name type="scientific">Hwanghaeella grinnelliae</name>
    <dbReference type="NCBI Taxonomy" id="2500179"/>
    <lineage>
        <taxon>Bacteria</taxon>
        <taxon>Pseudomonadati</taxon>
        <taxon>Pseudomonadota</taxon>
        <taxon>Alphaproteobacteria</taxon>
        <taxon>Rhodospirillales</taxon>
        <taxon>Rhodospirillaceae</taxon>
        <taxon>Hwanghaeella</taxon>
    </lineage>
</organism>
<feature type="domain" description="Dihydroneopterin aldolase/epimerase" evidence="8">
    <location>
        <begin position="40"/>
        <end position="150"/>
    </location>
</feature>
<accession>A0A437QKK4</accession>
<evidence type="ECO:0000256" key="4">
    <source>
        <dbReference type="ARBA" id="ARBA00013043"/>
    </source>
</evidence>
<evidence type="ECO:0000313" key="10">
    <source>
        <dbReference type="Proteomes" id="UP000287447"/>
    </source>
</evidence>
<gene>
    <name evidence="9" type="ORF">EOI86_19250</name>
</gene>
<dbReference type="SUPFAM" id="SSF55620">
    <property type="entry name" value="Tetrahydrobiopterin biosynthesis enzymes-like"/>
    <property type="match status" value="1"/>
</dbReference>
<dbReference type="InterPro" id="IPR006156">
    <property type="entry name" value="Dihydroneopterin_aldolase"/>
</dbReference>
<dbReference type="PANTHER" id="PTHR42844:SF1">
    <property type="entry name" value="DIHYDRONEOPTERIN ALDOLASE 1-RELATED"/>
    <property type="match status" value="1"/>
</dbReference>
<dbReference type="Pfam" id="PF02152">
    <property type="entry name" value="FolB"/>
    <property type="match status" value="1"/>
</dbReference>
<comment type="pathway">
    <text evidence="2">Cofactor biosynthesis; tetrahydrofolate biosynthesis; 2-amino-4-hydroxy-6-hydroxymethyl-7,8-dihydropteridine diphosphate from 7,8-dihydroneopterin triphosphate: step 3/4.</text>
</comment>
<evidence type="ECO:0000313" key="9">
    <source>
        <dbReference type="EMBL" id="RVU34972.1"/>
    </source>
</evidence>
<dbReference type="AlphaFoldDB" id="A0A437QKK4"/>
<dbReference type="GO" id="GO:0004150">
    <property type="term" value="F:dihydroneopterin aldolase activity"/>
    <property type="evidence" value="ECO:0007669"/>
    <property type="project" value="UniProtKB-EC"/>
</dbReference>
<dbReference type="EC" id="4.1.2.25" evidence="4"/>
<evidence type="ECO:0000256" key="6">
    <source>
        <dbReference type="ARBA" id="ARBA00023239"/>
    </source>
</evidence>
<dbReference type="SMART" id="SM00905">
    <property type="entry name" value="FolB"/>
    <property type="match status" value="1"/>
</dbReference>
<evidence type="ECO:0000256" key="7">
    <source>
        <dbReference type="ARBA" id="ARBA00032903"/>
    </source>
</evidence>
<protein>
    <recommendedName>
        <fullName evidence="4">dihydroneopterin aldolase</fullName>
        <ecNumber evidence="4">4.1.2.25</ecNumber>
    </recommendedName>
    <alternativeName>
        <fullName evidence="7">7,8-dihydroneopterin aldolase</fullName>
    </alternativeName>
</protein>
<dbReference type="Gene3D" id="3.30.1130.10">
    <property type="match status" value="1"/>
</dbReference>
<evidence type="ECO:0000256" key="3">
    <source>
        <dbReference type="ARBA" id="ARBA00005708"/>
    </source>
</evidence>
<evidence type="ECO:0000256" key="2">
    <source>
        <dbReference type="ARBA" id="ARBA00005013"/>
    </source>
</evidence>
<dbReference type="GO" id="GO:0005737">
    <property type="term" value="C:cytoplasm"/>
    <property type="evidence" value="ECO:0007669"/>
    <property type="project" value="TreeGrafter"/>
</dbReference>
<dbReference type="InterPro" id="IPR043133">
    <property type="entry name" value="GTP-CH-I_C/QueF"/>
</dbReference>
<sequence length="153" mass="17486">MVPLQFCRVFCGGWAVPDDIDFLSRSLNDRLRTEGECRRLFLRGFVVDANIGIFDHEIGRTQRVNIDVDLYLRPFNGPIDDHIDNVLDYDFVRAEIKEIVEKGHINLQETLAEAIADTCLNRDQVIGVRVATSKLDVYLDCTAVGYEIVRVKK</sequence>
<keyword evidence="10" id="KW-1185">Reference proteome</keyword>
<dbReference type="InterPro" id="IPR006157">
    <property type="entry name" value="FolB_dom"/>
</dbReference>
<dbReference type="Proteomes" id="UP000287447">
    <property type="component" value="Unassembled WGS sequence"/>
</dbReference>
<evidence type="ECO:0000259" key="8">
    <source>
        <dbReference type="SMART" id="SM00905"/>
    </source>
</evidence>
<dbReference type="EMBL" id="SADE01000003">
    <property type="protein sequence ID" value="RVU34972.1"/>
    <property type="molecule type" value="Genomic_DNA"/>
</dbReference>
<comment type="caution">
    <text evidence="9">The sequence shown here is derived from an EMBL/GenBank/DDBJ whole genome shotgun (WGS) entry which is preliminary data.</text>
</comment>
<dbReference type="GO" id="GO:0046656">
    <property type="term" value="P:folic acid biosynthetic process"/>
    <property type="evidence" value="ECO:0007669"/>
    <property type="project" value="UniProtKB-KW"/>
</dbReference>
<reference evidence="10" key="1">
    <citation type="submission" date="2019-01" db="EMBL/GenBank/DDBJ databases">
        <title>Gri0909 isolated from a small marine red alga.</title>
        <authorList>
            <person name="Kim J."/>
            <person name="Jeong S.E."/>
            <person name="Jeon C.O."/>
        </authorList>
    </citation>
    <scope>NUCLEOTIDE SEQUENCE [LARGE SCALE GENOMIC DNA]</scope>
    <source>
        <strain evidence="10">Gri0909</strain>
    </source>
</reference>
<comment type="catalytic activity">
    <reaction evidence="1">
        <text>7,8-dihydroneopterin = 6-hydroxymethyl-7,8-dihydropterin + glycolaldehyde</text>
        <dbReference type="Rhea" id="RHEA:10540"/>
        <dbReference type="ChEBI" id="CHEBI:17001"/>
        <dbReference type="ChEBI" id="CHEBI:17071"/>
        <dbReference type="ChEBI" id="CHEBI:44841"/>
        <dbReference type="EC" id="4.1.2.25"/>
    </reaction>
</comment>
<proteinExistence type="inferred from homology"/>
<dbReference type="PANTHER" id="PTHR42844">
    <property type="entry name" value="DIHYDRONEOPTERIN ALDOLASE 1-RELATED"/>
    <property type="match status" value="1"/>
</dbReference>